<dbReference type="PANTHER" id="PTHR37299">
    <property type="entry name" value="TRANSCRIPTIONAL REGULATOR-RELATED"/>
    <property type="match status" value="1"/>
</dbReference>
<evidence type="ECO:0000256" key="3">
    <source>
        <dbReference type="PROSITE-ProRule" id="PRU00169"/>
    </source>
</evidence>
<comment type="function">
    <text evidence="2">May play the central regulatory role in sporulation. It may be an element of the effector pathway responsible for the activation of sporulation genes in response to nutritional stress. Spo0A may act in concert with spo0H (a sigma factor) to control the expression of some genes that are critical to the sporulation process.</text>
</comment>
<sequence length="235" mass="27026">MINIAVIDDNKTFADGFCSDIAGMIHDEHRIDVFTDGSGFINELRNGKEYNIVFIDIILEEGDGISLASDIQAHLPDINIVFISVEQSYYMDVYKVPHLYFLTKPIKRQHLRLAVDKCLENIRPHLLTLSYNNKVTVLESDKIVYIEGFAKRSVVHYRDGSADEIPVPLKCFDEPLRDAKSFLRTHQSYISNLRYMKDYHRKKTIYLTDDTEIPISRRFAADADDAITRYLASLG</sequence>
<evidence type="ECO:0000313" key="6">
    <source>
        <dbReference type="EMBL" id="HIU57295.1"/>
    </source>
</evidence>
<comment type="caution">
    <text evidence="6">The sequence shown here is derived from an EMBL/GenBank/DDBJ whole genome shotgun (WGS) entry which is preliminary data.</text>
</comment>
<dbReference type="InterPro" id="IPR001789">
    <property type="entry name" value="Sig_transdc_resp-reg_receiver"/>
</dbReference>
<dbReference type="InterPro" id="IPR046947">
    <property type="entry name" value="LytR-like"/>
</dbReference>
<feature type="domain" description="Response regulatory" evidence="4">
    <location>
        <begin position="3"/>
        <end position="119"/>
    </location>
</feature>
<dbReference type="InterPro" id="IPR011006">
    <property type="entry name" value="CheY-like_superfamily"/>
</dbReference>
<keyword evidence="3" id="KW-0597">Phosphoprotein</keyword>
<dbReference type="AlphaFoldDB" id="A0A9D1MBG1"/>
<protein>
    <recommendedName>
        <fullName evidence="1">Stage 0 sporulation protein A homolog</fullName>
    </recommendedName>
</protein>
<dbReference type="PROSITE" id="PS50930">
    <property type="entry name" value="HTH_LYTTR"/>
    <property type="match status" value="1"/>
</dbReference>
<dbReference type="Proteomes" id="UP000824109">
    <property type="component" value="Unassembled WGS sequence"/>
</dbReference>
<evidence type="ECO:0000259" key="5">
    <source>
        <dbReference type="PROSITE" id="PS50930"/>
    </source>
</evidence>
<evidence type="ECO:0000256" key="1">
    <source>
        <dbReference type="ARBA" id="ARBA00018672"/>
    </source>
</evidence>
<dbReference type="SMART" id="SM00448">
    <property type="entry name" value="REC"/>
    <property type="match status" value="1"/>
</dbReference>
<dbReference type="GO" id="GO:0000156">
    <property type="term" value="F:phosphorelay response regulator activity"/>
    <property type="evidence" value="ECO:0007669"/>
    <property type="project" value="InterPro"/>
</dbReference>
<accession>A0A9D1MBG1</accession>
<dbReference type="GO" id="GO:0003677">
    <property type="term" value="F:DNA binding"/>
    <property type="evidence" value="ECO:0007669"/>
    <property type="project" value="InterPro"/>
</dbReference>
<evidence type="ECO:0000256" key="2">
    <source>
        <dbReference type="ARBA" id="ARBA00024867"/>
    </source>
</evidence>
<dbReference type="Pfam" id="PF00072">
    <property type="entry name" value="Response_reg"/>
    <property type="match status" value="1"/>
</dbReference>
<reference evidence="6" key="1">
    <citation type="submission" date="2020-10" db="EMBL/GenBank/DDBJ databases">
        <authorList>
            <person name="Gilroy R."/>
        </authorList>
    </citation>
    <scope>NUCLEOTIDE SEQUENCE</scope>
    <source>
        <strain evidence="6">USAMLcec3-3695</strain>
    </source>
</reference>
<evidence type="ECO:0000313" key="7">
    <source>
        <dbReference type="Proteomes" id="UP000824109"/>
    </source>
</evidence>
<proteinExistence type="predicted"/>
<dbReference type="Pfam" id="PF04397">
    <property type="entry name" value="LytTR"/>
    <property type="match status" value="1"/>
</dbReference>
<feature type="domain" description="HTH LytTR-type" evidence="5">
    <location>
        <begin position="127"/>
        <end position="229"/>
    </location>
</feature>
<reference evidence="6" key="2">
    <citation type="journal article" date="2021" name="PeerJ">
        <title>Extensive microbial diversity within the chicken gut microbiome revealed by metagenomics and culture.</title>
        <authorList>
            <person name="Gilroy R."/>
            <person name="Ravi A."/>
            <person name="Getino M."/>
            <person name="Pursley I."/>
            <person name="Horton D.L."/>
            <person name="Alikhan N.F."/>
            <person name="Baker D."/>
            <person name="Gharbi K."/>
            <person name="Hall N."/>
            <person name="Watson M."/>
            <person name="Adriaenssens E.M."/>
            <person name="Foster-Nyarko E."/>
            <person name="Jarju S."/>
            <person name="Secka A."/>
            <person name="Antonio M."/>
            <person name="Oren A."/>
            <person name="Chaudhuri R.R."/>
            <person name="La Ragione R."/>
            <person name="Hildebrand F."/>
            <person name="Pallen M.J."/>
        </authorList>
    </citation>
    <scope>NUCLEOTIDE SEQUENCE</scope>
    <source>
        <strain evidence="6">USAMLcec3-3695</strain>
    </source>
</reference>
<gene>
    <name evidence="6" type="ORF">IAA61_05725</name>
</gene>
<dbReference type="Gene3D" id="3.40.50.2300">
    <property type="match status" value="1"/>
</dbReference>
<dbReference type="Gene3D" id="2.40.50.1020">
    <property type="entry name" value="LytTr DNA-binding domain"/>
    <property type="match status" value="1"/>
</dbReference>
<dbReference type="SUPFAM" id="SSF52172">
    <property type="entry name" value="CheY-like"/>
    <property type="match status" value="1"/>
</dbReference>
<dbReference type="EMBL" id="DVNB01000059">
    <property type="protein sequence ID" value="HIU57295.1"/>
    <property type="molecule type" value="Genomic_DNA"/>
</dbReference>
<dbReference type="CDD" id="cd00156">
    <property type="entry name" value="REC"/>
    <property type="match status" value="1"/>
</dbReference>
<dbReference type="PROSITE" id="PS50110">
    <property type="entry name" value="RESPONSE_REGULATORY"/>
    <property type="match status" value="1"/>
</dbReference>
<organism evidence="6 7">
    <name type="scientific">Candidatus Ornithomonoglobus merdipullorum</name>
    <dbReference type="NCBI Taxonomy" id="2840895"/>
    <lineage>
        <taxon>Bacteria</taxon>
        <taxon>Bacillati</taxon>
        <taxon>Bacillota</taxon>
        <taxon>Clostridia</taxon>
        <taxon>Candidatus Ornithomonoglobus</taxon>
    </lineage>
</organism>
<dbReference type="PANTHER" id="PTHR37299:SF1">
    <property type="entry name" value="STAGE 0 SPORULATION PROTEIN A HOMOLOG"/>
    <property type="match status" value="1"/>
</dbReference>
<dbReference type="InterPro" id="IPR007492">
    <property type="entry name" value="LytTR_DNA-bd_dom"/>
</dbReference>
<feature type="modified residue" description="4-aspartylphosphate" evidence="3">
    <location>
        <position position="56"/>
    </location>
</feature>
<name>A0A9D1MBG1_9FIRM</name>
<dbReference type="SMART" id="SM00850">
    <property type="entry name" value="LytTR"/>
    <property type="match status" value="1"/>
</dbReference>
<evidence type="ECO:0000259" key="4">
    <source>
        <dbReference type="PROSITE" id="PS50110"/>
    </source>
</evidence>